<keyword evidence="2" id="KW-1185">Reference proteome</keyword>
<sequence length="1313" mass="147042">MNQDLLNHGSTENSVSREATTVSERQDTPEHRHLVLHSTDQHADIIGLRAQEPANLKRNHAQFLHEYAGHYYPNVSTRGQSSMHLGDVHYHCSRHAPNIDSGCGETDFHLQANRRQDSEHTPCGDDSRQKKQFREDVAERSIGTGLSASQRQYYLESLQFDQIDSRHATIKTAHAQTCRWLLESPEYQQWLELERLPHHHGFLWIKGKPATGKSTIMKYALSHTKRRLPSAISISFFFNARGGELERTVLGMYRSLLFQLLNEVVDLQGVLSLLPPVDRGDHTSHISDAWNLETVRNLFEHAVARIQRRTLVCFIDALDECDEDEVREMVRFFEVLGSRAVSSQSRLHICFSSRHYPSITISKSVQFILEDQDGHRQDIEDYLKSELRAGRGKLIQEIKTEILQRASGIFLWVVLVVQILNKEYDRGRIHAMRKRLNEIPDGLDKLFDEILSRDGLYMEELVLCVQWLLFAKEPMKPEALYYAILAGVESDSLTAWDLEVMNREDVERFILNASKGLAEVTKTKAKTVQFIHESVRDFLLKGDGLKRMISNLGPEFSGTSHEQLKKCCLTYLDFTCTDYVSLATSPAELDQEDAIPLRQRATEKYPFAEYAVINVLYHSEIACKEGIPQDDFLKTFPLQKWVMLRNLLQRFKIRRYTPGLSLLYLLAESDLPNLIKSELKRVSCMDVKGERYHYPMNAALIKGNASAVRALLTPCSISEPEGEGSVIRSTLIPTQAFEAVLKDLLGNQSEPDFAKARTLLSWATNSKRVHLVKALLATDKIDVNCSIDEFDLTPLLWAVQGSCEGSDEVAEYLVATRKVDLNATDHYGRTALIAAAEKGVDRVVKLLIATKNVNLNATDHYGKTALIAAAEKGADRVVELLAATENVNLNATDDRGRTALIAAAEKGANRAVELLAATENVNLNATDDRGRTALIAAAENGADKVVELLITAVDTDLSVRDQDGRTALNLMAQNLEASLSNQAEWWYNPFVLHHRLDAQEAAKLVFELLLAISNHDQDEHDQNTKWLAEKGRAAAVVDLLLAKGEFHPYFTDLPHCPSLTNMAERGAAATIYLISQDNLDALKQHNNETQEDYQMQLMLLEQQNKKRLMLARQDMSKVELNIKHLLENETVNPDAKDNKGCSPLWYAATRNATRIVEMLLATGRVDLNAKAKDGRTPVFAAVEVGAVQVVRLLLATGKVDINTKANDGRTLLIAAVQSGRHSTDENAKKIVKLLLGGVDVNAHRGEHGNALLAALRTGDDQIVKMLLDCGAKVDLPSLNDCDGMREAVIGVLKDVVSRLLKANGSSHEVERYS</sequence>
<comment type="caution">
    <text evidence="1">The sequence shown here is derived from an EMBL/GenBank/DDBJ whole genome shotgun (WGS) entry which is preliminary data.</text>
</comment>
<dbReference type="Proteomes" id="UP001172386">
    <property type="component" value="Unassembled WGS sequence"/>
</dbReference>
<gene>
    <name evidence="1" type="ORF">H2198_009044</name>
</gene>
<name>A0ACC2ZVK5_9EURO</name>
<dbReference type="EMBL" id="JAPDRQ010000240">
    <property type="protein sequence ID" value="KAJ9651697.1"/>
    <property type="molecule type" value="Genomic_DNA"/>
</dbReference>
<evidence type="ECO:0000313" key="1">
    <source>
        <dbReference type="EMBL" id="KAJ9651697.1"/>
    </source>
</evidence>
<reference evidence="1" key="1">
    <citation type="submission" date="2022-10" db="EMBL/GenBank/DDBJ databases">
        <title>Culturing micro-colonial fungi from biological soil crusts in the Mojave desert and describing Neophaeococcomyces mojavensis, and introducing the new genera and species Taxawa tesnikishii.</title>
        <authorList>
            <person name="Kurbessoian T."/>
            <person name="Stajich J.E."/>
        </authorList>
    </citation>
    <scope>NUCLEOTIDE SEQUENCE</scope>
    <source>
        <strain evidence="1">JES_112</strain>
    </source>
</reference>
<evidence type="ECO:0000313" key="2">
    <source>
        <dbReference type="Proteomes" id="UP001172386"/>
    </source>
</evidence>
<protein>
    <submittedName>
        <fullName evidence="1">Uncharacterized protein</fullName>
    </submittedName>
</protein>
<organism evidence="1 2">
    <name type="scientific">Neophaeococcomyces mojaviensis</name>
    <dbReference type="NCBI Taxonomy" id="3383035"/>
    <lineage>
        <taxon>Eukaryota</taxon>
        <taxon>Fungi</taxon>
        <taxon>Dikarya</taxon>
        <taxon>Ascomycota</taxon>
        <taxon>Pezizomycotina</taxon>
        <taxon>Eurotiomycetes</taxon>
        <taxon>Chaetothyriomycetidae</taxon>
        <taxon>Chaetothyriales</taxon>
        <taxon>Chaetothyriales incertae sedis</taxon>
        <taxon>Neophaeococcomyces</taxon>
    </lineage>
</organism>
<accession>A0ACC2ZVK5</accession>
<proteinExistence type="predicted"/>